<feature type="transmembrane region" description="Helical" evidence="7">
    <location>
        <begin position="211"/>
        <end position="237"/>
    </location>
</feature>
<feature type="transmembrane region" description="Helical" evidence="7">
    <location>
        <begin position="96"/>
        <end position="123"/>
    </location>
</feature>
<feature type="region of interest" description="Disordered" evidence="8">
    <location>
        <begin position="1"/>
        <end position="37"/>
    </location>
</feature>
<feature type="transmembrane region" description="Helical" evidence="7">
    <location>
        <begin position="163"/>
        <end position="190"/>
    </location>
</feature>
<dbReference type="PANTHER" id="PTHR30151:SF0">
    <property type="entry name" value="ABC TRANSPORTER PERMEASE PROTEIN MJ0413-RELATED"/>
    <property type="match status" value="1"/>
</dbReference>
<feature type="compositionally biased region" description="Low complexity" evidence="8">
    <location>
        <begin position="1"/>
        <end position="20"/>
    </location>
</feature>
<evidence type="ECO:0000259" key="9">
    <source>
        <dbReference type="PROSITE" id="PS50928"/>
    </source>
</evidence>
<reference evidence="10 11" key="1">
    <citation type="submission" date="2016-06" db="EMBL/GenBank/DDBJ databases">
        <authorList>
            <person name="Kjaerup R.B."/>
            <person name="Dalgaard T.S."/>
            <person name="Juul-Madsen H.R."/>
        </authorList>
    </citation>
    <scope>NUCLEOTIDE SEQUENCE [LARGE SCALE GENOMIC DNA]</scope>
    <source>
        <strain evidence="10 11">DSM 43904</strain>
    </source>
</reference>
<evidence type="ECO:0000256" key="7">
    <source>
        <dbReference type="RuleBase" id="RU363032"/>
    </source>
</evidence>
<evidence type="ECO:0000256" key="6">
    <source>
        <dbReference type="ARBA" id="ARBA00023136"/>
    </source>
</evidence>
<name>A0A1C5GMQ6_9ACTN</name>
<dbReference type="SUPFAM" id="SSF161098">
    <property type="entry name" value="MetI-like"/>
    <property type="match status" value="1"/>
</dbReference>
<evidence type="ECO:0000256" key="1">
    <source>
        <dbReference type="ARBA" id="ARBA00004651"/>
    </source>
</evidence>
<evidence type="ECO:0000313" key="10">
    <source>
        <dbReference type="EMBL" id="SCG35069.1"/>
    </source>
</evidence>
<keyword evidence="4 7" id="KW-0812">Transmembrane</keyword>
<dbReference type="PROSITE" id="PS50928">
    <property type="entry name" value="ABC_TM1"/>
    <property type="match status" value="1"/>
</dbReference>
<protein>
    <submittedName>
        <fullName evidence="10">NitT/TauT family transport system permease protein</fullName>
    </submittedName>
</protein>
<keyword evidence="3" id="KW-1003">Cell membrane</keyword>
<sequence>MTETTGTRSGPTGAGRATGPDAPPGATPTTAPAVPAARRSEVRPGAVGLPLLGLVIALTAWWLVTSVLELVHPASLPPPQAVWRSLSSTVDVLLPALGWTTLMTLVGFLLSAVAGVLIGMALAASRRVERMFAPLLVAVNAVPKIALGPLLVVSVGWGEKPILTMVFLLCFFPIVLSTATGLTTTPADLAELARSLNASWWQAFRKVRFPAALPQIFVGLKVAMPLAAIGAVIGEFYSDLPGLGYQILQYNGIGDTATAWAAIVLIAAMSILLYSALSLVERLALPWLRETTSSR</sequence>
<comment type="subcellular location">
    <subcellularLocation>
        <location evidence="1 7">Cell membrane</location>
        <topology evidence="1 7">Multi-pass membrane protein</topology>
    </subcellularLocation>
</comment>
<feature type="domain" description="ABC transmembrane type-1" evidence="9">
    <location>
        <begin position="97"/>
        <end position="281"/>
    </location>
</feature>
<evidence type="ECO:0000313" key="11">
    <source>
        <dbReference type="Proteomes" id="UP000198217"/>
    </source>
</evidence>
<organism evidence="10 11">
    <name type="scientific">Micromonospora echinaurantiaca</name>
    <dbReference type="NCBI Taxonomy" id="47857"/>
    <lineage>
        <taxon>Bacteria</taxon>
        <taxon>Bacillati</taxon>
        <taxon>Actinomycetota</taxon>
        <taxon>Actinomycetes</taxon>
        <taxon>Micromonosporales</taxon>
        <taxon>Micromonosporaceae</taxon>
        <taxon>Micromonospora</taxon>
    </lineage>
</organism>
<feature type="transmembrane region" description="Helical" evidence="7">
    <location>
        <begin position="257"/>
        <end position="280"/>
    </location>
</feature>
<comment type="similarity">
    <text evidence="7">Belongs to the binding-protein-dependent transport system permease family.</text>
</comment>
<dbReference type="PANTHER" id="PTHR30151">
    <property type="entry name" value="ALKANE SULFONATE ABC TRANSPORTER-RELATED, MEMBRANE SUBUNIT"/>
    <property type="match status" value="1"/>
</dbReference>
<dbReference type="Proteomes" id="UP000198217">
    <property type="component" value="Chromosome I"/>
</dbReference>
<dbReference type="RefSeq" id="WP_088991910.1">
    <property type="nucleotide sequence ID" value="NZ_LT607750.1"/>
</dbReference>
<keyword evidence="5 7" id="KW-1133">Transmembrane helix</keyword>
<dbReference type="CDD" id="cd06261">
    <property type="entry name" value="TM_PBP2"/>
    <property type="match status" value="1"/>
</dbReference>
<evidence type="ECO:0000256" key="3">
    <source>
        <dbReference type="ARBA" id="ARBA00022475"/>
    </source>
</evidence>
<dbReference type="Pfam" id="PF00528">
    <property type="entry name" value="BPD_transp_1"/>
    <property type="match status" value="1"/>
</dbReference>
<dbReference type="EMBL" id="LT607750">
    <property type="protein sequence ID" value="SCG35069.1"/>
    <property type="molecule type" value="Genomic_DNA"/>
</dbReference>
<dbReference type="AlphaFoldDB" id="A0A1C5GMQ6"/>
<dbReference type="InterPro" id="IPR000515">
    <property type="entry name" value="MetI-like"/>
</dbReference>
<keyword evidence="6 7" id="KW-0472">Membrane</keyword>
<keyword evidence="2 7" id="KW-0813">Transport</keyword>
<evidence type="ECO:0000256" key="4">
    <source>
        <dbReference type="ARBA" id="ARBA00022692"/>
    </source>
</evidence>
<evidence type="ECO:0000256" key="2">
    <source>
        <dbReference type="ARBA" id="ARBA00022448"/>
    </source>
</evidence>
<feature type="transmembrane region" description="Helical" evidence="7">
    <location>
        <begin position="46"/>
        <end position="64"/>
    </location>
</feature>
<feature type="transmembrane region" description="Helical" evidence="7">
    <location>
        <begin position="135"/>
        <end position="157"/>
    </location>
</feature>
<feature type="compositionally biased region" description="Low complexity" evidence="8">
    <location>
        <begin position="27"/>
        <end position="37"/>
    </location>
</feature>
<proteinExistence type="inferred from homology"/>
<evidence type="ECO:0000256" key="5">
    <source>
        <dbReference type="ARBA" id="ARBA00022989"/>
    </source>
</evidence>
<gene>
    <name evidence="10" type="ORF">GA0070609_0041</name>
</gene>
<accession>A0A1C5GMQ6</accession>
<dbReference type="GO" id="GO:0005886">
    <property type="term" value="C:plasma membrane"/>
    <property type="evidence" value="ECO:0007669"/>
    <property type="project" value="UniProtKB-SubCell"/>
</dbReference>
<keyword evidence="11" id="KW-1185">Reference proteome</keyword>
<dbReference type="GO" id="GO:0055085">
    <property type="term" value="P:transmembrane transport"/>
    <property type="evidence" value="ECO:0007669"/>
    <property type="project" value="InterPro"/>
</dbReference>
<dbReference type="InterPro" id="IPR035906">
    <property type="entry name" value="MetI-like_sf"/>
</dbReference>
<dbReference type="Gene3D" id="1.10.3720.10">
    <property type="entry name" value="MetI-like"/>
    <property type="match status" value="1"/>
</dbReference>
<evidence type="ECO:0000256" key="8">
    <source>
        <dbReference type="SAM" id="MobiDB-lite"/>
    </source>
</evidence>